<reference evidence="1" key="1">
    <citation type="submission" date="2020-04" db="EMBL/GenBank/DDBJ databases">
        <title>Hybrid Assembly of Korean Phytophthora infestans isolates.</title>
        <authorList>
            <person name="Prokchorchik M."/>
            <person name="Lee Y."/>
            <person name="Seo J."/>
            <person name="Cho J.-H."/>
            <person name="Park Y.-E."/>
            <person name="Jang D.-C."/>
            <person name="Im J.-S."/>
            <person name="Choi J.-G."/>
            <person name="Park H.-J."/>
            <person name="Lee G.-B."/>
            <person name="Lee Y.-G."/>
            <person name="Hong S.-Y."/>
            <person name="Cho K."/>
            <person name="Sohn K.H."/>
        </authorList>
    </citation>
    <scope>NUCLEOTIDE SEQUENCE</scope>
    <source>
        <strain evidence="1">KR_1_A1</strain>
    </source>
</reference>
<dbReference type="Proteomes" id="UP000602510">
    <property type="component" value="Unassembled WGS sequence"/>
</dbReference>
<sequence length="196" mass="20689">MNSSRIKLLLDDGAAFGRSRTVVGRSDDRPTWLSSAVELGLAAAVGATAALCGADTATYSTADNPFCVAVAAGGNLASVIGVDTGVGAFSSRSESSIVGAVVRADFHGEAVTAPDFALRFVGFFDCLLERWSGRCLRLGRMLTGPVEEGSSLTGQTMRSMTHLHLSRRRLESFRCSRSSQPLPLPGALMVRWSQSC</sequence>
<protein>
    <submittedName>
        <fullName evidence="1">Uncharacterized protein</fullName>
    </submittedName>
</protein>
<proteinExistence type="predicted"/>
<gene>
    <name evidence="1" type="ORF">GN244_ATG05524</name>
</gene>
<dbReference type="AlphaFoldDB" id="A0A833WI86"/>
<comment type="caution">
    <text evidence="1">The sequence shown here is derived from an EMBL/GenBank/DDBJ whole genome shotgun (WGS) entry which is preliminary data.</text>
</comment>
<name>A0A833WI86_PHYIN</name>
<evidence type="ECO:0000313" key="2">
    <source>
        <dbReference type="Proteomes" id="UP000602510"/>
    </source>
</evidence>
<dbReference type="EMBL" id="WSZM01000106">
    <property type="protein sequence ID" value="KAF4042157.1"/>
    <property type="molecule type" value="Genomic_DNA"/>
</dbReference>
<evidence type="ECO:0000313" key="1">
    <source>
        <dbReference type="EMBL" id="KAF4042157.1"/>
    </source>
</evidence>
<keyword evidence="2" id="KW-1185">Reference proteome</keyword>
<accession>A0A833WI86</accession>
<organism evidence="1 2">
    <name type="scientific">Phytophthora infestans</name>
    <name type="common">Potato late blight agent</name>
    <name type="synonym">Botrytis infestans</name>
    <dbReference type="NCBI Taxonomy" id="4787"/>
    <lineage>
        <taxon>Eukaryota</taxon>
        <taxon>Sar</taxon>
        <taxon>Stramenopiles</taxon>
        <taxon>Oomycota</taxon>
        <taxon>Peronosporomycetes</taxon>
        <taxon>Peronosporales</taxon>
        <taxon>Peronosporaceae</taxon>
        <taxon>Phytophthora</taxon>
    </lineage>
</organism>